<dbReference type="Gene3D" id="3.30.450.80">
    <property type="entry name" value="Transcription factor LuxR-like, autoinducer-binding domain"/>
    <property type="match status" value="1"/>
</dbReference>
<dbReference type="Pfam" id="PF03472">
    <property type="entry name" value="Autoind_bind"/>
    <property type="match status" value="1"/>
</dbReference>
<comment type="caution">
    <text evidence="5">The sequence shown here is derived from an EMBL/GenBank/DDBJ whole genome shotgun (WGS) entry which is preliminary data.</text>
</comment>
<dbReference type="PRINTS" id="PR00038">
    <property type="entry name" value="HTHLUXR"/>
</dbReference>
<dbReference type="Pfam" id="PF00196">
    <property type="entry name" value="GerE"/>
    <property type="match status" value="1"/>
</dbReference>
<proteinExistence type="predicted"/>
<evidence type="ECO:0000256" key="2">
    <source>
        <dbReference type="ARBA" id="ARBA00023125"/>
    </source>
</evidence>
<keyword evidence="6" id="KW-1185">Reference proteome</keyword>
<evidence type="ECO:0000256" key="1">
    <source>
        <dbReference type="ARBA" id="ARBA00023015"/>
    </source>
</evidence>
<name>A0ABQ1F591_9SPHN</name>
<dbReference type="PANTHER" id="PTHR44688:SF16">
    <property type="entry name" value="DNA-BINDING TRANSCRIPTIONAL ACTIVATOR DEVR_DOSR"/>
    <property type="match status" value="1"/>
</dbReference>
<keyword evidence="3" id="KW-0804">Transcription</keyword>
<dbReference type="PROSITE" id="PS50043">
    <property type="entry name" value="HTH_LUXR_2"/>
    <property type="match status" value="1"/>
</dbReference>
<organism evidence="5 6">
    <name type="scientific">Blastomonas marina</name>
    <dbReference type="NCBI Taxonomy" id="1867408"/>
    <lineage>
        <taxon>Bacteria</taxon>
        <taxon>Pseudomonadati</taxon>
        <taxon>Pseudomonadota</taxon>
        <taxon>Alphaproteobacteria</taxon>
        <taxon>Sphingomonadales</taxon>
        <taxon>Sphingomonadaceae</taxon>
        <taxon>Blastomonas</taxon>
    </lineage>
</organism>
<dbReference type="PANTHER" id="PTHR44688">
    <property type="entry name" value="DNA-BINDING TRANSCRIPTIONAL ACTIVATOR DEVR_DOSR"/>
    <property type="match status" value="1"/>
</dbReference>
<reference evidence="6" key="1">
    <citation type="journal article" date="2019" name="Int. J. Syst. Evol. Microbiol.">
        <title>The Global Catalogue of Microorganisms (GCM) 10K type strain sequencing project: providing services to taxonomists for standard genome sequencing and annotation.</title>
        <authorList>
            <consortium name="The Broad Institute Genomics Platform"/>
            <consortium name="The Broad Institute Genome Sequencing Center for Infectious Disease"/>
            <person name="Wu L."/>
            <person name="Ma J."/>
        </authorList>
    </citation>
    <scope>NUCLEOTIDE SEQUENCE [LARGE SCALE GENOMIC DNA]</scope>
    <source>
        <strain evidence="6">CGMCC 1.15297</strain>
    </source>
</reference>
<dbReference type="Gene3D" id="1.10.10.10">
    <property type="entry name" value="Winged helix-like DNA-binding domain superfamily/Winged helix DNA-binding domain"/>
    <property type="match status" value="1"/>
</dbReference>
<dbReference type="SMART" id="SM00421">
    <property type="entry name" value="HTH_LUXR"/>
    <property type="match status" value="1"/>
</dbReference>
<gene>
    <name evidence="5" type="ORF">GCM10010923_06160</name>
</gene>
<evidence type="ECO:0000256" key="3">
    <source>
        <dbReference type="ARBA" id="ARBA00023163"/>
    </source>
</evidence>
<protein>
    <recommendedName>
        <fullName evidence="4">HTH luxR-type domain-containing protein</fullName>
    </recommendedName>
</protein>
<dbReference type="InterPro" id="IPR005143">
    <property type="entry name" value="TF_LuxR_autoind-bd_dom"/>
</dbReference>
<feature type="domain" description="HTH luxR-type" evidence="4">
    <location>
        <begin position="172"/>
        <end position="237"/>
    </location>
</feature>
<dbReference type="InterPro" id="IPR000792">
    <property type="entry name" value="Tscrpt_reg_LuxR_C"/>
</dbReference>
<keyword evidence="2" id="KW-0238">DNA-binding</keyword>
<evidence type="ECO:0000313" key="5">
    <source>
        <dbReference type="EMBL" id="GGA00342.1"/>
    </source>
</evidence>
<accession>A0ABQ1F591</accession>
<keyword evidence="1" id="KW-0805">Transcription regulation</keyword>
<dbReference type="Proteomes" id="UP000603317">
    <property type="component" value="Unassembled WGS sequence"/>
</dbReference>
<sequence length="241" mass="26481">MMQDTIAAIARLDDIALVCDYVLRACRTFGPRAASYHLTPRFARQTAPNIQLCSEGAPEAWKLLYRDPAFRSMDPIPDYIVETGRTMTLRSAIAGIRDSGEATEENERYFAAMAEHGFDHGVGIPLYGPHNRKGFAAFAFDEAVGVKDDRVSAVEALAKAAHHRICELLETSEQHAVGLSKREQEVLEQIAAGCSNIEIAARLGISPETVGTYVKRLFDKLDTRDRIGATVKGLKLGLIYA</sequence>
<dbReference type="PROSITE" id="PS00622">
    <property type="entry name" value="HTH_LUXR_1"/>
    <property type="match status" value="1"/>
</dbReference>
<dbReference type="InterPro" id="IPR036388">
    <property type="entry name" value="WH-like_DNA-bd_sf"/>
</dbReference>
<evidence type="ECO:0000259" key="4">
    <source>
        <dbReference type="PROSITE" id="PS50043"/>
    </source>
</evidence>
<evidence type="ECO:0000313" key="6">
    <source>
        <dbReference type="Proteomes" id="UP000603317"/>
    </source>
</evidence>
<dbReference type="CDD" id="cd06170">
    <property type="entry name" value="LuxR_C_like"/>
    <property type="match status" value="1"/>
</dbReference>
<dbReference type="InterPro" id="IPR016032">
    <property type="entry name" value="Sig_transdc_resp-reg_C-effctor"/>
</dbReference>
<dbReference type="EMBL" id="BMID01000001">
    <property type="protein sequence ID" value="GGA00342.1"/>
    <property type="molecule type" value="Genomic_DNA"/>
</dbReference>
<dbReference type="SUPFAM" id="SSF75516">
    <property type="entry name" value="Pheromone-binding domain of LuxR-like quorum-sensing transcription factors"/>
    <property type="match status" value="1"/>
</dbReference>
<dbReference type="SUPFAM" id="SSF46894">
    <property type="entry name" value="C-terminal effector domain of the bipartite response regulators"/>
    <property type="match status" value="1"/>
</dbReference>
<dbReference type="InterPro" id="IPR036693">
    <property type="entry name" value="TF_LuxR_autoind-bd_dom_sf"/>
</dbReference>